<dbReference type="InterPro" id="IPR031160">
    <property type="entry name" value="F_BAR_dom"/>
</dbReference>
<evidence type="ECO:0000313" key="10">
    <source>
        <dbReference type="EMBL" id="GIY73757.1"/>
    </source>
</evidence>
<feature type="domain" description="Rho-GAP" evidence="8">
    <location>
        <begin position="534"/>
        <end position="722"/>
    </location>
</feature>
<dbReference type="Pfam" id="PF00620">
    <property type="entry name" value="RhoGAP"/>
    <property type="match status" value="1"/>
</dbReference>
<dbReference type="GO" id="GO:0007165">
    <property type="term" value="P:signal transduction"/>
    <property type="evidence" value="ECO:0007669"/>
    <property type="project" value="InterPro"/>
</dbReference>
<dbReference type="AlphaFoldDB" id="A0AAV4VTW0"/>
<keyword evidence="3 5" id="KW-0175">Coiled coil</keyword>
<evidence type="ECO:0000259" key="7">
    <source>
        <dbReference type="PROSITE" id="PS50002"/>
    </source>
</evidence>
<feature type="compositionally biased region" description="Polar residues" evidence="6">
    <location>
        <begin position="1028"/>
        <end position="1045"/>
    </location>
</feature>
<feature type="compositionally biased region" description="Polar residues" evidence="6">
    <location>
        <begin position="875"/>
        <end position="903"/>
    </location>
</feature>
<dbReference type="PROSITE" id="PS51741">
    <property type="entry name" value="F_BAR"/>
    <property type="match status" value="1"/>
</dbReference>
<feature type="region of interest" description="Disordered" evidence="6">
    <location>
        <begin position="848"/>
        <end position="920"/>
    </location>
</feature>
<dbReference type="CDD" id="cd07656">
    <property type="entry name" value="F-BAR_srGAP"/>
    <property type="match status" value="1"/>
</dbReference>
<evidence type="ECO:0000256" key="1">
    <source>
        <dbReference type="ARBA" id="ARBA00022443"/>
    </source>
</evidence>
<evidence type="ECO:0000259" key="9">
    <source>
        <dbReference type="PROSITE" id="PS51741"/>
    </source>
</evidence>
<feature type="compositionally biased region" description="Polar residues" evidence="6">
    <location>
        <begin position="1090"/>
        <end position="1104"/>
    </location>
</feature>
<dbReference type="InterPro" id="IPR051627">
    <property type="entry name" value="SLIT-ROBO_RhoGAP"/>
</dbReference>
<dbReference type="GO" id="GO:0005096">
    <property type="term" value="F:GTPase activator activity"/>
    <property type="evidence" value="ECO:0007669"/>
    <property type="project" value="UniProtKB-KW"/>
</dbReference>
<dbReference type="SMART" id="SM00055">
    <property type="entry name" value="FCH"/>
    <property type="match status" value="1"/>
</dbReference>
<feature type="region of interest" description="Disordered" evidence="6">
    <location>
        <begin position="993"/>
        <end position="1052"/>
    </location>
</feature>
<dbReference type="EMBL" id="BPLQ01013634">
    <property type="protein sequence ID" value="GIY73757.1"/>
    <property type="molecule type" value="Genomic_DNA"/>
</dbReference>
<dbReference type="Gene3D" id="2.30.30.40">
    <property type="entry name" value="SH3 Domains"/>
    <property type="match status" value="1"/>
</dbReference>
<evidence type="ECO:0000259" key="8">
    <source>
        <dbReference type="PROSITE" id="PS50238"/>
    </source>
</evidence>
<reference evidence="10 11" key="1">
    <citation type="submission" date="2021-06" db="EMBL/GenBank/DDBJ databases">
        <title>Caerostris darwini draft genome.</title>
        <authorList>
            <person name="Kono N."/>
            <person name="Arakawa K."/>
        </authorList>
    </citation>
    <scope>NUCLEOTIDE SEQUENCE [LARGE SCALE GENOMIC DNA]</scope>
</reference>
<feature type="compositionally biased region" description="Basic and acidic residues" evidence="6">
    <location>
        <begin position="1124"/>
        <end position="1139"/>
    </location>
</feature>
<dbReference type="CDD" id="cd11809">
    <property type="entry name" value="SH3_srGAP"/>
    <property type="match status" value="1"/>
</dbReference>
<feature type="compositionally biased region" description="Polar residues" evidence="6">
    <location>
        <begin position="1066"/>
        <end position="1078"/>
    </location>
</feature>
<feature type="domain" description="SH3" evidence="7">
    <location>
        <begin position="785"/>
        <end position="844"/>
    </location>
</feature>
<dbReference type="InterPro" id="IPR027267">
    <property type="entry name" value="AH/BAR_dom_sf"/>
</dbReference>
<evidence type="ECO:0000256" key="2">
    <source>
        <dbReference type="ARBA" id="ARBA00022468"/>
    </source>
</evidence>
<keyword evidence="1 4" id="KW-0728">SH3 domain</keyword>
<keyword evidence="11" id="KW-1185">Reference proteome</keyword>
<dbReference type="FunFam" id="1.20.1270.60:FF:000094">
    <property type="entry name" value="SLIT-ROBO Rho GTPase-activating 2 protein"/>
    <property type="match status" value="1"/>
</dbReference>
<dbReference type="PANTHER" id="PTHR14166">
    <property type="entry name" value="SLIT-ROBO RHO GTPASE ACTIVATING PROTEIN"/>
    <property type="match status" value="1"/>
</dbReference>
<evidence type="ECO:0000256" key="4">
    <source>
        <dbReference type="PROSITE-ProRule" id="PRU00192"/>
    </source>
</evidence>
<keyword evidence="2" id="KW-0343">GTPase activation</keyword>
<name>A0AAV4VTW0_9ARAC</name>
<dbReference type="Gene3D" id="1.10.555.10">
    <property type="entry name" value="Rho GTPase activation protein"/>
    <property type="match status" value="1"/>
</dbReference>
<protein>
    <submittedName>
        <fullName evidence="10">SLIT-ROBO Rho GTPase-activating protein 3</fullName>
    </submittedName>
</protein>
<dbReference type="SMART" id="SM00324">
    <property type="entry name" value="RhoGAP"/>
    <property type="match status" value="1"/>
</dbReference>
<dbReference type="Pfam" id="PF00611">
    <property type="entry name" value="FCH"/>
    <property type="match status" value="1"/>
</dbReference>
<dbReference type="SUPFAM" id="SSF103657">
    <property type="entry name" value="BAR/IMD domain-like"/>
    <property type="match status" value="1"/>
</dbReference>
<dbReference type="InterPro" id="IPR001060">
    <property type="entry name" value="FCH_dom"/>
</dbReference>
<sequence length="1178" mass="133264">MSHCVLIEEESDIDKQSSFDSTDNNIPTNHLSKIESTVVDTGAVTLKEQGNEIKIIDSDIRQQLNEQLKCLDVRVETQASLVAEIQDYFRRRAEVELEYSKNLEKLAKGLLLRHKAEKQKREQWHLFSSYNCWQHLIATTRRQSRDHAAISEIYANHIISRMNCIVEDVQRIYRRCREVGIEIHDELLKVLHELHTTMKTYYTYHNEEKQAEGKLGYVEAQKSKLEQSIPKEKLQRSKKFRLIEKEIQKRRLKYNDAKLKALKARNDYLLCMDASNAAIHKYFVDDLSDIIDCMDFGFHTSIAHTLMVSINAEECLKKSQQASIDGMNKCITNLDSRVDKQRFLEYNNSAFMVPKKFEFQPHKGDEVTQISVEKPIQEELEQRYKHVNNRLTTLKTESEEIWKTLETAEKTLLEMLSAKDFDCAVLFEEDGANRNGLKQPETLALKRRADKQETEDFYLNKFSEYIMTNNLIARLQAKSDQISRGLGIEGEQPALLPGGASPHIAARPHNLPQRLRKKRIGRTPLVGQPKLFGGSLEEYLEATNQEIPLIIRSCIRVINLYGLHHQGIFRVSGSQVEINNFRETFERGEDPLADVSDASDINSVGGVLKLYLRELREPLFPIFYFDQLVDISQVDSKKEFIYRVREVVNNLPRTVVVVLRYLFAFLNHLSEFSDENMMDPYNLAICFGPTLLPIPEDKDQVQFQNLVNELIKNIIIYQEDIFPDDGGIVYEKYISTHVPDENDVGDSPPDPVSDLADDSEVDTIQSEDDAVFPEQEIAINLFGKTEVLEAVAQFDFNARSQRELSFKKGDTLMLQNQVSNDWWRGSFHGKEGLIPDKYILLKIRDEDKDKSSMDGSEKRRTSSSSDSLSGISHSPKSLSTSGVPEDCSSTSSLDRQSLNSLHPQTPEWEAPQPPFPAKTESPIETDLTEIEISQPLDLGTTNNNITQQETTQTTVVSTQTAQFYDESNRRPKKSCKDAPDLVLDLPINLPSPVSGAKNGKSPADDSLLLSPTSSTDSPELTAAERFAKSNQCTMKKGTMSRSASHVTGPPSLDAQTQTFYAVRRSASTGDNLGPSSPDLTVDSKDKTGAGDSQSETVSFPQLNGKTGVKVETVELSWKADKTKSELKGKMEPEVEKAEVVKGSVSSFKPPIKNKPPPVMKKPNRAEIKAQEVYQQTAC</sequence>
<accession>A0AAV4VTW0</accession>
<proteinExistence type="predicted"/>
<evidence type="ECO:0000256" key="6">
    <source>
        <dbReference type="SAM" id="MobiDB-lite"/>
    </source>
</evidence>
<dbReference type="PROSITE" id="PS50238">
    <property type="entry name" value="RHOGAP"/>
    <property type="match status" value="1"/>
</dbReference>
<feature type="compositionally biased region" description="Low complexity" evidence="6">
    <location>
        <begin position="862"/>
        <end position="874"/>
    </location>
</feature>
<feature type="compositionally biased region" description="Low complexity" evidence="6">
    <location>
        <begin position="1004"/>
        <end position="1021"/>
    </location>
</feature>
<dbReference type="Proteomes" id="UP001054837">
    <property type="component" value="Unassembled WGS sequence"/>
</dbReference>
<evidence type="ECO:0000256" key="3">
    <source>
        <dbReference type="ARBA" id="ARBA00023054"/>
    </source>
</evidence>
<feature type="compositionally biased region" description="Basic and acidic residues" evidence="6">
    <location>
        <begin position="848"/>
        <end position="860"/>
    </location>
</feature>
<dbReference type="InterPro" id="IPR000198">
    <property type="entry name" value="RhoGAP_dom"/>
</dbReference>
<feature type="region of interest" description="Disordered" evidence="6">
    <location>
        <begin position="1124"/>
        <end position="1161"/>
    </location>
</feature>
<dbReference type="FunFam" id="2.30.30.40:FF:000136">
    <property type="entry name" value="Rho GTPase activating protein 4"/>
    <property type="match status" value="1"/>
</dbReference>
<dbReference type="PROSITE" id="PS50002">
    <property type="entry name" value="SH3"/>
    <property type="match status" value="1"/>
</dbReference>
<dbReference type="SUPFAM" id="SSF48350">
    <property type="entry name" value="GTPase activation domain, GAP"/>
    <property type="match status" value="1"/>
</dbReference>
<dbReference type="Gene3D" id="1.20.1270.60">
    <property type="entry name" value="Arfaptin homology (AH) domain/BAR domain"/>
    <property type="match status" value="1"/>
</dbReference>
<organism evidence="10 11">
    <name type="scientific">Caerostris darwini</name>
    <dbReference type="NCBI Taxonomy" id="1538125"/>
    <lineage>
        <taxon>Eukaryota</taxon>
        <taxon>Metazoa</taxon>
        <taxon>Ecdysozoa</taxon>
        <taxon>Arthropoda</taxon>
        <taxon>Chelicerata</taxon>
        <taxon>Arachnida</taxon>
        <taxon>Araneae</taxon>
        <taxon>Araneomorphae</taxon>
        <taxon>Entelegynae</taxon>
        <taxon>Araneoidea</taxon>
        <taxon>Araneidae</taxon>
        <taxon>Caerostris</taxon>
    </lineage>
</organism>
<dbReference type="SMART" id="SM00326">
    <property type="entry name" value="SH3"/>
    <property type="match status" value="1"/>
</dbReference>
<dbReference type="InterPro" id="IPR008936">
    <property type="entry name" value="Rho_GTPase_activation_prot"/>
</dbReference>
<dbReference type="InterPro" id="IPR036028">
    <property type="entry name" value="SH3-like_dom_sf"/>
</dbReference>
<dbReference type="PRINTS" id="PR00452">
    <property type="entry name" value="SH3DOMAIN"/>
</dbReference>
<feature type="domain" description="F-BAR" evidence="9">
    <location>
        <begin position="58"/>
        <end position="339"/>
    </location>
</feature>
<feature type="region of interest" description="Disordered" evidence="6">
    <location>
        <begin position="1066"/>
        <end position="1105"/>
    </location>
</feature>
<dbReference type="FunFam" id="1.10.555.10:FF:000026">
    <property type="entry name" value="Rho GTPase activating protein 4"/>
    <property type="match status" value="1"/>
</dbReference>
<evidence type="ECO:0000313" key="11">
    <source>
        <dbReference type="Proteomes" id="UP001054837"/>
    </source>
</evidence>
<dbReference type="SUPFAM" id="SSF50044">
    <property type="entry name" value="SH3-domain"/>
    <property type="match status" value="1"/>
</dbReference>
<evidence type="ECO:0000256" key="5">
    <source>
        <dbReference type="PROSITE-ProRule" id="PRU01077"/>
    </source>
</evidence>
<dbReference type="Pfam" id="PF00018">
    <property type="entry name" value="SH3_1"/>
    <property type="match status" value="1"/>
</dbReference>
<gene>
    <name evidence="10" type="primary">SRGAP3</name>
    <name evidence="10" type="ORF">CDAR_464431</name>
</gene>
<dbReference type="CDD" id="cd04383">
    <property type="entry name" value="RhoGAP_srGAP"/>
    <property type="match status" value="1"/>
</dbReference>
<comment type="caution">
    <text evidence="10">The sequence shown here is derived from an EMBL/GenBank/DDBJ whole genome shotgun (WGS) entry which is preliminary data.</text>
</comment>
<dbReference type="InterPro" id="IPR001452">
    <property type="entry name" value="SH3_domain"/>
</dbReference>